<dbReference type="PROSITE" id="PS00028">
    <property type="entry name" value="ZINC_FINGER_C2H2_1"/>
    <property type="match status" value="1"/>
</dbReference>
<keyword evidence="5" id="KW-0863">Zinc-finger</keyword>
<accession>A0AA36BXG4</accession>
<dbReference type="PANTHER" id="PTHR24390:SF237">
    <property type="entry name" value="FI23536P1-RELATED"/>
    <property type="match status" value="1"/>
</dbReference>
<organism evidence="10 11">
    <name type="scientific">Octopus vulgaris</name>
    <name type="common">Common octopus</name>
    <dbReference type="NCBI Taxonomy" id="6645"/>
    <lineage>
        <taxon>Eukaryota</taxon>
        <taxon>Metazoa</taxon>
        <taxon>Spiralia</taxon>
        <taxon>Lophotrochozoa</taxon>
        <taxon>Mollusca</taxon>
        <taxon>Cephalopoda</taxon>
        <taxon>Coleoidea</taxon>
        <taxon>Octopodiformes</taxon>
        <taxon>Octopoda</taxon>
        <taxon>Incirrata</taxon>
        <taxon>Octopodidae</taxon>
        <taxon>Octopus</taxon>
    </lineage>
</organism>
<sequence>MCLITEKERNIHQCDTCGKSFLQIHHLTVYKCIIQEKSYQCDICGKSFSQTSSLTNTNTEKPYQCEICGEKPYQCDICGKSFSRNSDVTKHKRIHTWEKPYQCDVCGESFSQNHSPESKPYHYHNRIHTGKPYQMQQIISSVNPWINQRDICGESFSQSAELISHKCILSSIETTSLYYLYCHISDGNYVTAISVKISVSQRKHIHTEEHLYHCDICRSLKTQKPIHTGKKYPSV</sequence>
<keyword evidence="4" id="KW-0677">Repeat</keyword>
<evidence type="ECO:0000256" key="4">
    <source>
        <dbReference type="ARBA" id="ARBA00022737"/>
    </source>
</evidence>
<comment type="similarity">
    <text evidence="2">Belongs to the krueppel C2H2-type zinc-finger protein family.</text>
</comment>
<dbReference type="SUPFAM" id="SSF57667">
    <property type="entry name" value="beta-beta-alpha zinc fingers"/>
    <property type="match status" value="2"/>
</dbReference>
<dbReference type="InterPro" id="IPR013087">
    <property type="entry name" value="Znf_C2H2_type"/>
</dbReference>
<dbReference type="Gene3D" id="3.30.160.60">
    <property type="entry name" value="Classic Zinc Finger"/>
    <property type="match status" value="3"/>
</dbReference>
<evidence type="ECO:0000256" key="3">
    <source>
        <dbReference type="ARBA" id="ARBA00022723"/>
    </source>
</evidence>
<dbReference type="GO" id="GO:0006357">
    <property type="term" value="P:regulation of transcription by RNA polymerase II"/>
    <property type="evidence" value="ECO:0007669"/>
    <property type="project" value="TreeGrafter"/>
</dbReference>
<keyword evidence="8" id="KW-0539">Nucleus</keyword>
<dbReference type="EMBL" id="OX597840">
    <property type="protein sequence ID" value="CAI9742140.1"/>
    <property type="molecule type" value="Genomic_DNA"/>
</dbReference>
<evidence type="ECO:0000256" key="1">
    <source>
        <dbReference type="ARBA" id="ARBA00004123"/>
    </source>
</evidence>
<dbReference type="GO" id="GO:0003700">
    <property type="term" value="F:DNA-binding transcription factor activity"/>
    <property type="evidence" value="ECO:0007669"/>
    <property type="project" value="TreeGrafter"/>
</dbReference>
<proteinExistence type="inferred from homology"/>
<dbReference type="SMART" id="SM00355">
    <property type="entry name" value="ZnF_C2H2"/>
    <property type="match status" value="2"/>
</dbReference>
<dbReference type="GO" id="GO:0000978">
    <property type="term" value="F:RNA polymerase II cis-regulatory region sequence-specific DNA binding"/>
    <property type="evidence" value="ECO:0007669"/>
    <property type="project" value="TreeGrafter"/>
</dbReference>
<evidence type="ECO:0000256" key="2">
    <source>
        <dbReference type="ARBA" id="ARBA00006991"/>
    </source>
</evidence>
<dbReference type="PANTHER" id="PTHR24390">
    <property type="entry name" value="ZINC FINGER PROTEIN"/>
    <property type="match status" value="1"/>
</dbReference>
<dbReference type="GO" id="GO:0008270">
    <property type="term" value="F:zinc ion binding"/>
    <property type="evidence" value="ECO:0007669"/>
    <property type="project" value="UniProtKB-KW"/>
</dbReference>
<dbReference type="InterPro" id="IPR036236">
    <property type="entry name" value="Znf_C2H2_sf"/>
</dbReference>
<keyword evidence="7" id="KW-0238">DNA-binding</keyword>
<evidence type="ECO:0000256" key="6">
    <source>
        <dbReference type="ARBA" id="ARBA00022833"/>
    </source>
</evidence>
<evidence type="ECO:0000259" key="9">
    <source>
        <dbReference type="PROSITE" id="PS00028"/>
    </source>
</evidence>
<evidence type="ECO:0000313" key="11">
    <source>
        <dbReference type="Proteomes" id="UP001162480"/>
    </source>
</evidence>
<feature type="domain" description="C2H2-type" evidence="9">
    <location>
        <begin position="75"/>
        <end position="95"/>
    </location>
</feature>
<evidence type="ECO:0000256" key="8">
    <source>
        <dbReference type="ARBA" id="ARBA00023242"/>
    </source>
</evidence>
<name>A0AA36BXG4_OCTVU</name>
<evidence type="ECO:0000256" key="5">
    <source>
        <dbReference type="ARBA" id="ARBA00022771"/>
    </source>
</evidence>
<dbReference type="FunFam" id="3.30.160.60:FF:000663">
    <property type="entry name" value="Zinc finger protein 45"/>
    <property type="match status" value="1"/>
</dbReference>
<keyword evidence="6" id="KW-0862">Zinc</keyword>
<dbReference type="GO" id="GO:0005634">
    <property type="term" value="C:nucleus"/>
    <property type="evidence" value="ECO:0007669"/>
    <property type="project" value="UniProtKB-SubCell"/>
</dbReference>
<reference evidence="10" key="1">
    <citation type="submission" date="2023-08" db="EMBL/GenBank/DDBJ databases">
        <authorList>
            <person name="Alioto T."/>
            <person name="Alioto T."/>
            <person name="Gomez Garrido J."/>
        </authorList>
    </citation>
    <scope>NUCLEOTIDE SEQUENCE</scope>
</reference>
<dbReference type="Pfam" id="PF00096">
    <property type="entry name" value="zf-C2H2"/>
    <property type="match status" value="2"/>
</dbReference>
<keyword evidence="3" id="KW-0479">Metal-binding</keyword>
<dbReference type="AlphaFoldDB" id="A0AA36BXG4"/>
<comment type="subcellular location">
    <subcellularLocation>
        <location evidence="1">Nucleus</location>
    </subcellularLocation>
</comment>
<dbReference type="Proteomes" id="UP001162480">
    <property type="component" value="Chromosome 27"/>
</dbReference>
<gene>
    <name evidence="10" type="ORF">OCTVUL_1B014212</name>
</gene>
<evidence type="ECO:0000256" key="7">
    <source>
        <dbReference type="ARBA" id="ARBA00023125"/>
    </source>
</evidence>
<dbReference type="FunFam" id="3.30.160.60:FF:000110">
    <property type="entry name" value="Zinc finger protein-like"/>
    <property type="match status" value="1"/>
</dbReference>
<keyword evidence="11" id="KW-1185">Reference proteome</keyword>
<evidence type="ECO:0000313" key="10">
    <source>
        <dbReference type="EMBL" id="CAI9742140.1"/>
    </source>
</evidence>
<protein>
    <submittedName>
        <fullName evidence="10">---NA</fullName>
    </submittedName>
</protein>